<organism evidence="1 2">
    <name type="scientific">Buttiauxella selenatireducens</name>
    <dbReference type="NCBI Taxonomy" id="3073902"/>
    <lineage>
        <taxon>Bacteria</taxon>
        <taxon>Pseudomonadati</taxon>
        <taxon>Pseudomonadota</taxon>
        <taxon>Gammaproteobacteria</taxon>
        <taxon>Enterobacterales</taxon>
        <taxon>Enterobacteriaceae</taxon>
        <taxon>Buttiauxella</taxon>
    </lineage>
</organism>
<accession>A0ABY9SBA4</accession>
<keyword evidence="2" id="KW-1185">Reference proteome</keyword>
<sequence>MSFHNNGIDIGNDKRIDLSRATRWQPDALYLSPQRRQEIDWQSLAQITLASVIQSSSLFYFQSDNIFYQEMSRLLQLHRAKLILALREENCFAIENEMTALLGLGIGLTPTGDDYLSGLSAVLFINGHPANKYRSLFTSVLACARNKTTLLSAITLREAIDQRFRESIHDFIYHALNGEQQNIQQLINEIKKIGSSSGCDMLCGMADAFALTRYDGGNHVNQDCD</sequence>
<dbReference type="InterPro" id="IPR021530">
    <property type="entry name" value="AllH-like"/>
</dbReference>
<dbReference type="RefSeq" id="WP_309875729.1">
    <property type="nucleotide sequence ID" value="NZ_CP133838.1"/>
</dbReference>
<dbReference type="EMBL" id="CP133838">
    <property type="protein sequence ID" value="WMY73372.1"/>
    <property type="molecule type" value="Genomic_DNA"/>
</dbReference>
<proteinExistence type="predicted"/>
<name>A0ABY9SBA4_9ENTR</name>
<gene>
    <name evidence="1" type="ORF">RHD99_18220</name>
</gene>
<evidence type="ECO:0000313" key="1">
    <source>
        <dbReference type="EMBL" id="WMY73372.1"/>
    </source>
</evidence>
<dbReference type="Pfam" id="PF11392">
    <property type="entry name" value="AllH"/>
    <property type="match status" value="1"/>
</dbReference>
<protein>
    <submittedName>
        <fullName evidence="1">DUF2877 domain-containing protein</fullName>
    </submittedName>
</protein>
<reference evidence="1 2" key="1">
    <citation type="submission" date="2023-09" db="EMBL/GenBank/DDBJ databases">
        <title>Buttiauxella selenatireducens sp. nov., isolated from the rhizosphere of Cardamine hupingshanesis.</title>
        <authorList>
            <person name="Zhang S."/>
            <person name="Xu Z."/>
            <person name="Wang H."/>
            <person name="Guo Y."/>
        </authorList>
    </citation>
    <scope>NUCLEOTIDE SEQUENCE [LARGE SCALE GENOMIC DNA]</scope>
    <source>
        <strain evidence="1 2">R73</strain>
    </source>
</reference>
<evidence type="ECO:0000313" key="2">
    <source>
        <dbReference type="Proteomes" id="UP001246690"/>
    </source>
</evidence>
<dbReference type="Proteomes" id="UP001246690">
    <property type="component" value="Chromosome"/>
</dbReference>